<dbReference type="InterPro" id="IPR050368">
    <property type="entry name" value="ClC-type_chloride_channel"/>
</dbReference>
<keyword evidence="9 12" id="KW-0868">Chloride</keyword>
<feature type="transmembrane region" description="Helical" evidence="12">
    <location>
        <begin position="627"/>
        <end position="647"/>
    </location>
</feature>
<feature type="compositionally biased region" description="Gly residues" evidence="13">
    <location>
        <begin position="254"/>
        <end position="264"/>
    </location>
</feature>
<protein>
    <recommendedName>
        <fullName evidence="12">Chloride channel protein</fullName>
    </recommendedName>
</protein>
<evidence type="ECO:0000256" key="7">
    <source>
        <dbReference type="ARBA" id="ARBA00023136"/>
    </source>
</evidence>
<feature type="compositionally biased region" description="Low complexity" evidence="13">
    <location>
        <begin position="897"/>
        <end position="923"/>
    </location>
</feature>
<dbReference type="PROSITE" id="PS51371">
    <property type="entry name" value="CBS"/>
    <property type="match status" value="1"/>
</dbReference>
<evidence type="ECO:0000259" key="14">
    <source>
        <dbReference type="PROSITE" id="PS51371"/>
    </source>
</evidence>
<keyword evidence="16" id="KW-1185">Reference proteome</keyword>
<feature type="transmembrane region" description="Helical" evidence="12">
    <location>
        <begin position="531"/>
        <end position="547"/>
    </location>
</feature>
<comment type="caution">
    <text evidence="12">Lacks conserved residue(s) required for the propagation of feature annotation.</text>
</comment>
<evidence type="ECO:0000256" key="13">
    <source>
        <dbReference type="SAM" id="MobiDB-lite"/>
    </source>
</evidence>
<keyword evidence="5 12" id="KW-1133">Transmembrane helix</keyword>
<dbReference type="SUPFAM" id="SSF81340">
    <property type="entry name" value="Clc chloride channel"/>
    <property type="match status" value="1"/>
</dbReference>
<evidence type="ECO:0000256" key="1">
    <source>
        <dbReference type="ARBA" id="ARBA00004141"/>
    </source>
</evidence>
<name>A0A2P6U2B3_CHLSO</name>
<comment type="subcellular location">
    <subcellularLocation>
        <location evidence="1 12">Membrane</location>
        <topology evidence="1 12">Multi-pass membrane protein</topology>
    </subcellularLocation>
</comment>
<dbReference type="PANTHER" id="PTHR43427">
    <property type="entry name" value="CHLORIDE CHANNEL PROTEIN CLC-E"/>
    <property type="match status" value="1"/>
</dbReference>
<evidence type="ECO:0000256" key="8">
    <source>
        <dbReference type="ARBA" id="ARBA00023173"/>
    </source>
</evidence>
<feature type="transmembrane region" description="Helical" evidence="12">
    <location>
        <begin position="493"/>
        <end position="511"/>
    </location>
</feature>
<evidence type="ECO:0000256" key="12">
    <source>
        <dbReference type="RuleBase" id="RU361221"/>
    </source>
</evidence>
<feature type="transmembrane region" description="Helical" evidence="12">
    <location>
        <begin position="595"/>
        <end position="620"/>
    </location>
</feature>
<dbReference type="Proteomes" id="UP000239899">
    <property type="component" value="Unassembled WGS sequence"/>
</dbReference>
<dbReference type="GO" id="GO:0034707">
    <property type="term" value="C:chloride channel complex"/>
    <property type="evidence" value="ECO:0007669"/>
    <property type="project" value="UniProtKB-KW"/>
</dbReference>
<evidence type="ECO:0000313" key="15">
    <source>
        <dbReference type="EMBL" id="PRW60452.1"/>
    </source>
</evidence>
<evidence type="ECO:0000256" key="9">
    <source>
        <dbReference type="ARBA" id="ARBA00023214"/>
    </source>
</evidence>
<dbReference type="AlphaFoldDB" id="A0A2P6U2B3"/>
<gene>
    <name evidence="15" type="ORF">C2E21_0731</name>
</gene>
<organism evidence="15 16">
    <name type="scientific">Chlorella sorokiniana</name>
    <name type="common">Freshwater green alga</name>
    <dbReference type="NCBI Taxonomy" id="3076"/>
    <lineage>
        <taxon>Eukaryota</taxon>
        <taxon>Viridiplantae</taxon>
        <taxon>Chlorophyta</taxon>
        <taxon>core chlorophytes</taxon>
        <taxon>Trebouxiophyceae</taxon>
        <taxon>Chlorellales</taxon>
        <taxon>Chlorellaceae</taxon>
        <taxon>Chlorella clade</taxon>
        <taxon>Chlorella</taxon>
    </lineage>
</organism>
<keyword evidence="6 12" id="KW-0406">Ion transport</keyword>
<feature type="region of interest" description="Disordered" evidence="13">
    <location>
        <begin position="32"/>
        <end position="70"/>
    </location>
</feature>
<comment type="similarity">
    <text evidence="2 12">Belongs to the chloride channel (TC 2.A.49) family.</text>
</comment>
<comment type="caution">
    <text evidence="15">The sequence shown here is derived from an EMBL/GenBank/DDBJ whole genome shotgun (WGS) entry which is preliminary data.</text>
</comment>
<feature type="compositionally biased region" description="Low complexity" evidence="13">
    <location>
        <begin position="855"/>
        <end position="867"/>
    </location>
</feature>
<keyword evidence="4 12" id="KW-0812">Transmembrane</keyword>
<dbReference type="PANTHER" id="PTHR43427:SF6">
    <property type="entry name" value="CHLORIDE CHANNEL PROTEIN CLC-E"/>
    <property type="match status" value="1"/>
</dbReference>
<keyword evidence="10" id="KW-0407">Ion channel</keyword>
<evidence type="ECO:0000313" key="16">
    <source>
        <dbReference type="Proteomes" id="UP000239899"/>
    </source>
</evidence>
<dbReference type="CDD" id="cd00400">
    <property type="entry name" value="Voltage_gated_ClC"/>
    <property type="match status" value="1"/>
</dbReference>
<feature type="region of interest" description="Disordered" evidence="13">
    <location>
        <begin position="88"/>
        <end position="149"/>
    </location>
</feature>
<feature type="compositionally biased region" description="Low complexity" evidence="13">
    <location>
        <begin position="114"/>
        <end position="143"/>
    </location>
</feature>
<feature type="transmembrane region" description="Helical" evidence="12">
    <location>
        <begin position="454"/>
        <end position="473"/>
    </location>
</feature>
<dbReference type="InterPro" id="IPR000644">
    <property type="entry name" value="CBS_dom"/>
</dbReference>
<evidence type="ECO:0000256" key="4">
    <source>
        <dbReference type="ARBA" id="ARBA00022692"/>
    </source>
</evidence>
<feature type="transmembrane region" description="Helical" evidence="12">
    <location>
        <begin position="559"/>
        <end position="583"/>
    </location>
</feature>
<feature type="region of interest" description="Disordered" evidence="13">
    <location>
        <begin position="238"/>
        <end position="265"/>
    </location>
</feature>
<keyword evidence="3 12" id="KW-0813">Transport</keyword>
<feature type="compositionally biased region" description="Basic and acidic residues" evidence="13">
    <location>
        <begin position="886"/>
        <end position="896"/>
    </location>
</feature>
<keyword evidence="8" id="KW-0869">Chloride channel</keyword>
<feature type="region of interest" description="Disordered" evidence="13">
    <location>
        <begin position="703"/>
        <end position="728"/>
    </location>
</feature>
<dbReference type="GO" id="GO:0005254">
    <property type="term" value="F:chloride channel activity"/>
    <property type="evidence" value="ECO:0007669"/>
    <property type="project" value="UniProtKB-UniRule"/>
</dbReference>
<evidence type="ECO:0000256" key="11">
    <source>
        <dbReference type="PROSITE-ProRule" id="PRU00703"/>
    </source>
</evidence>
<evidence type="ECO:0000256" key="6">
    <source>
        <dbReference type="ARBA" id="ARBA00023065"/>
    </source>
</evidence>
<evidence type="ECO:0000256" key="3">
    <source>
        <dbReference type="ARBA" id="ARBA00022448"/>
    </source>
</evidence>
<dbReference type="PRINTS" id="PR00762">
    <property type="entry name" value="CLCHANNEL"/>
</dbReference>
<feature type="compositionally biased region" description="Low complexity" evidence="13">
    <location>
        <begin position="707"/>
        <end position="728"/>
    </location>
</feature>
<dbReference type="EMBL" id="LHPG02000002">
    <property type="protein sequence ID" value="PRW60452.1"/>
    <property type="molecule type" value="Genomic_DNA"/>
</dbReference>
<evidence type="ECO:0000256" key="2">
    <source>
        <dbReference type="ARBA" id="ARBA00009476"/>
    </source>
</evidence>
<reference evidence="15 16" key="1">
    <citation type="journal article" date="2018" name="Plant J.">
        <title>Genome sequences of Chlorella sorokiniana UTEX 1602 and Micractinium conductrix SAG 241.80: implications to maltose excretion by a green alga.</title>
        <authorList>
            <person name="Arriola M.B."/>
            <person name="Velmurugan N."/>
            <person name="Zhang Y."/>
            <person name="Plunkett M.H."/>
            <person name="Hondzo H."/>
            <person name="Barney B.M."/>
        </authorList>
    </citation>
    <scope>NUCLEOTIDE SEQUENCE [LARGE SCALE GENOMIC DNA]</scope>
    <source>
        <strain evidence="16">UTEX 1602</strain>
    </source>
</reference>
<dbReference type="OrthoDB" id="4564at2759"/>
<feature type="domain" description="CBS" evidence="14">
    <location>
        <begin position="795"/>
        <end position="851"/>
    </location>
</feature>
<dbReference type="Gene3D" id="1.10.3080.10">
    <property type="entry name" value="Clc chloride channel"/>
    <property type="match status" value="1"/>
</dbReference>
<evidence type="ECO:0000256" key="10">
    <source>
        <dbReference type="ARBA" id="ARBA00023303"/>
    </source>
</evidence>
<dbReference type="SUPFAM" id="SSF54631">
    <property type="entry name" value="CBS-domain pair"/>
    <property type="match status" value="1"/>
</dbReference>
<dbReference type="STRING" id="3076.A0A2P6U2B3"/>
<dbReference type="InterPro" id="IPR046342">
    <property type="entry name" value="CBS_dom_sf"/>
</dbReference>
<keyword evidence="7 12" id="KW-0472">Membrane</keyword>
<sequence>MQVAPRLGGGGGTWQRCRLLPLLALAANRQQQASRRRRVRQSTVQAEQRQQQHEQQPEQHAGVSGSGSEAPAATVAAAAAAAGLVGARPGSSASDAVAPPAEVPLPTSSSMDVAVAGAAPTTSSSSSAGGTGTKGSTISGSSSPEEKDEPELALVLMACGIGLATGAAIVGFNVGVHEIRDWIWHDQPLLSSSREVLRGIAESELWPRVVFPPFLGGLAVGALGLLIGGYDDLPPPRVGDASNGGAAAKQQGAAGSGSGGGSGSSGSLSGSASVLGSMSVSGSGTAAAAAAPSSSLALEQWKLQAVLRPVSRALAAVMTLGSGASLGPEGPSVDIGKSFAKGFASSLRSRQRHLTSFIAAGAGAGVAAGFNAPVAGVFFAVETVLQKQKLPRAPSGGDLQQQVSSTVSSLQPSGLTVAMVLLASVLAAVVSQAGLGSSPAFRVPEYRLESLAELPLYLAFGAICGVVSASFSFSTRVATDAFDELRQQNRLEAALMPCIGGLTTGVLALGYPEILYQGFDNVNNILSSNGAYAPGLLIQIVVMKVIATSICRGSGLQGGLYAPSIFIGAALGTAFGLMAHAVGDPLGMTLAAPQAYALVGVAAMLASNCSVPLTSVLLLFELTRDYLIILPTMAAVGISFWISSLAAPSVKNAAAARRMSAAAAASAAVATTQLNPKATEAILVGSLQQQGKLSSKADIGQQAAGSTAAAHQPTAHQQGGTPAAAAAAYAGEQPRNGAASPAGFGAGSDASFDGFDAPSAAAAAVAAKLGALPGPVQLAAEAARGGQELLVAAALERSCLLVEAEMPVARALALMEADDQHVAVVLGEDGGVMGLVTRDVLEQCVEAAEAEAAAAASSSSSASSSSDGEGGSSGSGSSRRSRAAAKARDVAMRAEAEGPAAPGPAAAATGAAAGKAAAAALAPPAAPLRSVSQE</sequence>
<dbReference type="Gene3D" id="3.90.1280.20">
    <property type="match status" value="1"/>
</dbReference>
<proteinExistence type="inferred from homology"/>
<feature type="compositionally biased region" description="Low complexity" evidence="13">
    <location>
        <begin position="241"/>
        <end position="253"/>
    </location>
</feature>
<dbReference type="Pfam" id="PF00654">
    <property type="entry name" value="Voltage_CLC"/>
    <property type="match status" value="1"/>
</dbReference>
<dbReference type="InterPro" id="IPR001807">
    <property type="entry name" value="ClC"/>
</dbReference>
<accession>A0A2P6U2B3</accession>
<feature type="transmembrane region" description="Helical" evidence="12">
    <location>
        <begin position="414"/>
        <end position="434"/>
    </location>
</feature>
<dbReference type="InterPro" id="IPR014743">
    <property type="entry name" value="Cl-channel_core"/>
</dbReference>
<evidence type="ECO:0000256" key="5">
    <source>
        <dbReference type="ARBA" id="ARBA00022989"/>
    </source>
</evidence>
<keyword evidence="11" id="KW-0129">CBS domain</keyword>
<feature type="region of interest" description="Disordered" evidence="13">
    <location>
        <begin position="855"/>
        <end position="934"/>
    </location>
</feature>